<protein>
    <submittedName>
        <fullName evidence="2">Uncharacterized protein YjiS (DUF1127 family)</fullName>
    </submittedName>
</protein>
<gene>
    <name evidence="2" type="ORF">FHS72_002422</name>
</gene>
<keyword evidence="3" id="KW-1185">Reference proteome</keyword>
<organism evidence="2 3">
    <name type="scientific">Yoonia ponticola</name>
    <dbReference type="NCBI Taxonomy" id="1524255"/>
    <lineage>
        <taxon>Bacteria</taxon>
        <taxon>Pseudomonadati</taxon>
        <taxon>Pseudomonadota</taxon>
        <taxon>Alphaproteobacteria</taxon>
        <taxon>Rhodobacterales</taxon>
        <taxon>Paracoccaceae</taxon>
        <taxon>Yoonia</taxon>
    </lineage>
</organism>
<evidence type="ECO:0000313" key="3">
    <source>
        <dbReference type="Proteomes" id="UP000535415"/>
    </source>
</evidence>
<dbReference type="Pfam" id="PF06568">
    <property type="entry name" value="YjiS-like"/>
    <property type="match status" value="1"/>
</dbReference>
<accession>A0A7W9BLZ9</accession>
<dbReference type="Proteomes" id="UP000535415">
    <property type="component" value="Unassembled WGS sequence"/>
</dbReference>
<dbReference type="RefSeq" id="WP_183529389.1">
    <property type="nucleotide sequence ID" value="NZ_JACIJM010000006.1"/>
</dbReference>
<evidence type="ECO:0000259" key="1">
    <source>
        <dbReference type="Pfam" id="PF06568"/>
    </source>
</evidence>
<name>A0A7W9BLZ9_9RHOB</name>
<evidence type="ECO:0000313" key="2">
    <source>
        <dbReference type="EMBL" id="MBB5722792.1"/>
    </source>
</evidence>
<sequence>MAFITANHTATNSFAERASALFAQVSGIIAQRKLYNTTFNELQSLSNRDLADLGIHRSMIKSIALDAVKK</sequence>
<dbReference type="EMBL" id="JACIJM010000006">
    <property type="protein sequence ID" value="MBB5722792.1"/>
    <property type="molecule type" value="Genomic_DNA"/>
</dbReference>
<proteinExistence type="predicted"/>
<reference evidence="2 3" key="1">
    <citation type="submission" date="2020-08" db="EMBL/GenBank/DDBJ databases">
        <title>Genomic Encyclopedia of Type Strains, Phase IV (KMG-IV): sequencing the most valuable type-strain genomes for metagenomic binning, comparative biology and taxonomic classification.</title>
        <authorList>
            <person name="Goeker M."/>
        </authorList>
    </citation>
    <scope>NUCLEOTIDE SEQUENCE [LARGE SCALE GENOMIC DNA]</scope>
    <source>
        <strain evidence="2 3">DSM 101064</strain>
    </source>
</reference>
<comment type="caution">
    <text evidence="2">The sequence shown here is derived from an EMBL/GenBank/DDBJ whole genome shotgun (WGS) entry which is preliminary data.</text>
</comment>
<dbReference type="InterPro" id="IPR009506">
    <property type="entry name" value="YjiS-like"/>
</dbReference>
<feature type="domain" description="YjiS-like" evidence="1">
    <location>
        <begin position="29"/>
        <end position="60"/>
    </location>
</feature>
<dbReference type="AlphaFoldDB" id="A0A7W9BLZ9"/>